<dbReference type="AlphaFoldDB" id="A0A3L9YAF2"/>
<keyword evidence="2" id="KW-0812">Transmembrane</keyword>
<dbReference type="EMBL" id="REFC01000014">
    <property type="protein sequence ID" value="RMA57716.1"/>
    <property type="molecule type" value="Genomic_DNA"/>
</dbReference>
<organism evidence="3 4">
    <name type="scientific">Ulvibacter antarcticus</name>
    <dbReference type="NCBI Taxonomy" id="442714"/>
    <lineage>
        <taxon>Bacteria</taxon>
        <taxon>Pseudomonadati</taxon>
        <taxon>Bacteroidota</taxon>
        <taxon>Flavobacteriia</taxon>
        <taxon>Flavobacteriales</taxon>
        <taxon>Flavobacteriaceae</taxon>
        <taxon>Ulvibacter</taxon>
    </lineage>
</organism>
<evidence type="ECO:0000313" key="4">
    <source>
        <dbReference type="Proteomes" id="UP000271339"/>
    </source>
</evidence>
<feature type="compositionally biased region" description="Polar residues" evidence="1">
    <location>
        <begin position="100"/>
        <end position="116"/>
    </location>
</feature>
<feature type="region of interest" description="Disordered" evidence="1">
    <location>
        <begin position="138"/>
        <end position="160"/>
    </location>
</feature>
<evidence type="ECO:0000256" key="2">
    <source>
        <dbReference type="SAM" id="Phobius"/>
    </source>
</evidence>
<gene>
    <name evidence="3" type="ORF">BXY75_2521</name>
</gene>
<proteinExistence type="predicted"/>
<reference evidence="3 4" key="1">
    <citation type="submission" date="2018-10" db="EMBL/GenBank/DDBJ databases">
        <title>Genomic Encyclopedia of Archaeal and Bacterial Type Strains, Phase II (KMG-II): from individual species to whole genera.</title>
        <authorList>
            <person name="Goeker M."/>
        </authorList>
    </citation>
    <scope>NUCLEOTIDE SEQUENCE [LARGE SCALE GENOMIC DNA]</scope>
    <source>
        <strain evidence="3 4">DSM 23424</strain>
    </source>
</reference>
<dbReference type="RefSeq" id="WP_121908075.1">
    <property type="nucleotide sequence ID" value="NZ_REFC01000014.1"/>
</dbReference>
<comment type="caution">
    <text evidence="3">The sequence shown here is derived from an EMBL/GenBank/DDBJ whole genome shotgun (WGS) entry which is preliminary data.</text>
</comment>
<keyword evidence="4" id="KW-1185">Reference proteome</keyword>
<accession>A0A3L9YAF2</accession>
<feature type="region of interest" description="Disordered" evidence="1">
    <location>
        <begin position="75"/>
        <end position="116"/>
    </location>
</feature>
<keyword evidence="2" id="KW-0472">Membrane</keyword>
<keyword evidence="2" id="KW-1133">Transmembrane helix</keyword>
<protein>
    <submittedName>
        <fullName evidence="3">Uncharacterized protein</fullName>
    </submittedName>
</protein>
<feature type="compositionally biased region" description="Basic and acidic residues" evidence="1">
    <location>
        <begin position="217"/>
        <end position="239"/>
    </location>
</feature>
<evidence type="ECO:0000313" key="3">
    <source>
        <dbReference type="EMBL" id="RMA57716.1"/>
    </source>
</evidence>
<feature type="region of interest" description="Disordered" evidence="1">
    <location>
        <begin position="215"/>
        <end position="239"/>
    </location>
</feature>
<dbReference type="OrthoDB" id="1453736at2"/>
<evidence type="ECO:0000256" key="1">
    <source>
        <dbReference type="SAM" id="MobiDB-lite"/>
    </source>
</evidence>
<name>A0A3L9YAF2_9FLAO</name>
<sequence length="239" mass="27279">MKNREDIGALFEARLQDKSKSPRLEVWEKINETLDAETKRKKRLFFWWFFGSIATITILLLTTLTVTNTSLFNASENDSEEELNIQKESPIDITSEEATESSQMLDENSTNNNESNIMFTSEGIEDTEYSKEDQAAIKEEKNNNTANEKKRTKIVSHGSKTTTDEANKLHFEGEHEIIFDDGYEVETNYSYYNSETNETIVTSDKKVIDSLIAASKAEAKKSEIPDTNTDSEKRKDSLN</sequence>
<feature type="transmembrane region" description="Helical" evidence="2">
    <location>
        <begin position="44"/>
        <end position="66"/>
    </location>
</feature>
<dbReference type="Proteomes" id="UP000271339">
    <property type="component" value="Unassembled WGS sequence"/>
</dbReference>